<keyword evidence="8 12" id="KW-0496">Mitochondrion</keyword>
<evidence type="ECO:0000313" key="13">
    <source>
        <dbReference type="EMBL" id="OMJ12542.1"/>
    </source>
</evidence>
<comment type="similarity">
    <text evidence="2 12">Belongs to the CybS family.</text>
</comment>
<keyword evidence="14" id="KW-1185">Reference proteome</keyword>
<dbReference type="EMBL" id="LSSN01003918">
    <property type="protein sequence ID" value="OMJ12542.1"/>
    <property type="molecule type" value="Genomic_DNA"/>
</dbReference>
<sequence length="180" mass="19791">MFGLASARMFPKNATVFAAIKSSARLSTPVAPIASLLKMRNASLFHSSSISRIGKPFPNPQEVPTLPSSKSVITEETISRMMSAALVPILGVSFLYGPQPINDLLLGIVFPIHAYIGISSSITDYTHKRRYPKLNFLFTWMLNIGTLIALYGCWVINTTDVGLTAFVQKLWNAKSTKQIE</sequence>
<evidence type="ECO:0000256" key="8">
    <source>
        <dbReference type="ARBA" id="ARBA00023128"/>
    </source>
</evidence>
<dbReference type="AlphaFoldDB" id="A0A1R1XD36"/>
<feature type="binding site" description="axial binding residue" evidence="11">
    <location>
        <position position="113"/>
    </location>
    <ligand>
        <name>heme b</name>
        <dbReference type="ChEBI" id="CHEBI:60344"/>
        <note>ligand shared with SDHC</note>
    </ligand>
    <ligandPart>
        <name>Fe</name>
        <dbReference type="ChEBI" id="CHEBI:18248"/>
    </ligandPart>
</feature>
<evidence type="ECO:0000256" key="9">
    <source>
        <dbReference type="ARBA" id="ARBA00023136"/>
    </source>
</evidence>
<feature type="binding site" evidence="10">
    <location>
        <position position="125"/>
    </location>
    <ligand>
        <name>a ubiquinone</name>
        <dbReference type="ChEBI" id="CHEBI:16389"/>
        <note>ligand shared with IP/SDHB</note>
    </ligand>
</feature>
<evidence type="ECO:0000256" key="7">
    <source>
        <dbReference type="ARBA" id="ARBA00022989"/>
    </source>
</evidence>
<name>A0A1R1XD36_9FUNG</name>
<keyword evidence="11" id="KW-0479">Metal-binding</keyword>
<dbReference type="GO" id="GO:0046872">
    <property type="term" value="F:metal ion binding"/>
    <property type="evidence" value="ECO:0007669"/>
    <property type="project" value="UniProtKB-KW"/>
</dbReference>
<feature type="transmembrane region" description="Helical" evidence="12">
    <location>
        <begin position="134"/>
        <end position="157"/>
    </location>
</feature>
<evidence type="ECO:0000256" key="3">
    <source>
        <dbReference type="ARBA" id="ARBA00022448"/>
    </source>
</evidence>
<organism evidence="13 14">
    <name type="scientific">Smittium culicis</name>
    <dbReference type="NCBI Taxonomy" id="133412"/>
    <lineage>
        <taxon>Eukaryota</taxon>
        <taxon>Fungi</taxon>
        <taxon>Fungi incertae sedis</taxon>
        <taxon>Zoopagomycota</taxon>
        <taxon>Kickxellomycotina</taxon>
        <taxon>Harpellomycetes</taxon>
        <taxon>Harpellales</taxon>
        <taxon>Legeriomycetaceae</taxon>
        <taxon>Smittium</taxon>
    </lineage>
</organism>
<evidence type="ECO:0000256" key="2">
    <source>
        <dbReference type="ARBA" id="ARBA00007294"/>
    </source>
</evidence>
<keyword evidence="7 12" id="KW-1133">Transmembrane helix</keyword>
<dbReference type="GO" id="GO:0020037">
    <property type="term" value="F:heme binding"/>
    <property type="evidence" value="ECO:0007669"/>
    <property type="project" value="TreeGrafter"/>
</dbReference>
<comment type="caution">
    <text evidence="13">The sequence shown here is derived from an EMBL/GenBank/DDBJ whole genome shotgun (WGS) entry which is preliminary data.</text>
</comment>
<dbReference type="InterPro" id="IPR034804">
    <property type="entry name" value="SQR/QFR_C/D"/>
</dbReference>
<dbReference type="GO" id="GO:0048039">
    <property type="term" value="F:ubiquinone binding"/>
    <property type="evidence" value="ECO:0007669"/>
    <property type="project" value="TreeGrafter"/>
</dbReference>
<dbReference type="OrthoDB" id="18577at2759"/>
<dbReference type="InterPro" id="IPR007992">
    <property type="entry name" value="CybS"/>
</dbReference>
<dbReference type="GO" id="GO:0006099">
    <property type="term" value="P:tricarboxylic acid cycle"/>
    <property type="evidence" value="ECO:0007669"/>
    <property type="project" value="TreeGrafter"/>
</dbReference>
<dbReference type="Proteomes" id="UP000187283">
    <property type="component" value="Unassembled WGS sequence"/>
</dbReference>
<keyword evidence="11" id="KW-0408">Iron</keyword>
<dbReference type="STRING" id="133412.A0A1R1XD36"/>
<keyword evidence="5 12" id="KW-0999">Mitochondrion inner membrane</keyword>
<keyword evidence="3" id="KW-0813">Transport</keyword>
<dbReference type="GO" id="GO:0005743">
    <property type="term" value="C:mitochondrial inner membrane"/>
    <property type="evidence" value="ECO:0007669"/>
    <property type="project" value="UniProtKB-SubCell"/>
</dbReference>
<evidence type="ECO:0000313" key="14">
    <source>
        <dbReference type="Proteomes" id="UP000187283"/>
    </source>
</evidence>
<dbReference type="Gene3D" id="1.20.1300.10">
    <property type="entry name" value="Fumarate reductase/succinate dehydrogenase, transmembrane subunit"/>
    <property type="match status" value="1"/>
</dbReference>
<reference evidence="13 14" key="1">
    <citation type="submission" date="2017-01" db="EMBL/GenBank/DDBJ databases">
        <authorList>
            <person name="Mah S.A."/>
            <person name="Swanson W.J."/>
            <person name="Moy G.W."/>
            <person name="Vacquier V.D."/>
        </authorList>
    </citation>
    <scope>NUCLEOTIDE SEQUENCE [LARGE SCALE GENOMIC DNA]</scope>
    <source>
        <strain evidence="13 14">GSMNP</strain>
    </source>
</reference>
<evidence type="ECO:0000256" key="10">
    <source>
        <dbReference type="PIRSR" id="PIRSR607992-1"/>
    </source>
</evidence>
<accession>A0A1R1XD36</accession>
<proteinExistence type="inferred from homology"/>
<evidence type="ECO:0000256" key="12">
    <source>
        <dbReference type="RuleBase" id="RU364031"/>
    </source>
</evidence>
<feature type="transmembrane region" description="Helical" evidence="12">
    <location>
        <begin position="104"/>
        <end position="122"/>
    </location>
</feature>
<dbReference type="GO" id="GO:0006121">
    <property type="term" value="P:mitochondrial electron transport, succinate to ubiquinone"/>
    <property type="evidence" value="ECO:0007669"/>
    <property type="project" value="TreeGrafter"/>
</dbReference>
<keyword evidence="6 12" id="KW-0809">Transit peptide</keyword>
<comment type="caution">
    <text evidence="12">Lacks conserved residue(s) required for the propagation of feature annotation.</text>
</comment>
<protein>
    <recommendedName>
        <fullName evidence="12">Succinate dehydrogenase [ubiquinone] cytochrome b small subunit</fullName>
    </recommendedName>
</protein>
<gene>
    <name evidence="13" type="ORF">AYI70_g9049</name>
</gene>
<keyword evidence="4 12" id="KW-0812">Transmembrane</keyword>
<evidence type="ECO:0000256" key="6">
    <source>
        <dbReference type="ARBA" id="ARBA00022946"/>
    </source>
</evidence>
<dbReference type="Pfam" id="PF05328">
    <property type="entry name" value="CybS"/>
    <property type="match status" value="1"/>
</dbReference>
<evidence type="ECO:0000256" key="5">
    <source>
        <dbReference type="ARBA" id="ARBA00022792"/>
    </source>
</evidence>
<comment type="subcellular location">
    <subcellularLocation>
        <location evidence="1 12">Mitochondrion inner membrane</location>
        <topology evidence="1 12">Multi-pass membrane protein</topology>
    </subcellularLocation>
</comment>
<keyword evidence="13" id="KW-0830">Ubiquinone</keyword>
<evidence type="ECO:0000256" key="4">
    <source>
        <dbReference type="ARBA" id="ARBA00022692"/>
    </source>
</evidence>
<evidence type="ECO:0000256" key="1">
    <source>
        <dbReference type="ARBA" id="ARBA00004448"/>
    </source>
</evidence>
<dbReference type="PANTHER" id="PTHR13337:SF2">
    <property type="entry name" value="SUCCINATE DEHYDROGENASE [UBIQUINONE] CYTOCHROME B SMALL SUBUNIT, MITOCHONDRIAL"/>
    <property type="match status" value="1"/>
</dbReference>
<evidence type="ECO:0000256" key="11">
    <source>
        <dbReference type="PIRSR" id="PIRSR607992-2"/>
    </source>
</evidence>
<dbReference type="PANTHER" id="PTHR13337">
    <property type="entry name" value="SUCCINATE DEHYDROGENASE"/>
    <property type="match status" value="1"/>
</dbReference>
<keyword evidence="9 12" id="KW-0472">Membrane</keyword>